<keyword evidence="2" id="KW-0285">Flavoprotein</keyword>
<dbReference type="Proteomes" id="UP001642482">
    <property type="component" value="Unassembled WGS sequence"/>
</dbReference>
<accession>A0ABP0AUY0</accession>
<evidence type="ECO:0000256" key="5">
    <source>
        <dbReference type="ARBA" id="ARBA00023033"/>
    </source>
</evidence>
<dbReference type="InterPro" id="IPR050493">
    <property type="entry name" value="FAD-dep_Monooxygenase_BioMet"/>
</dbReference>
<evidence type="ECO:0000256" key="4">
    <source>
        <dbReference type="ARBA" id="ARBA00023002"/>
    </source>
</evidence>
<dbReference type="Pfam" id="PF01494">
    <property type="entry name" value="FAD_binding_3"/>
    <property type="match status" value="1"/>
</dbReference>
<keyword evidence="5" id="KW-0503">Monooxygenase</keyword>
<dbReference type="SUPFAM" id="SSF51905">
    <property type="entry name" value="FAD/NAD(P)-binding domain"/>
    <property type="match status" value="1"/>
</dbReference>
<dbReference type="Gene3D" id="3.50.50.60">
    <property type="entry name" value="FAD/NAD(P)-binding domain"/>
    <property type="match status" value="1"/>
</dbReference>
<dbReference type="PANTHER" id="PTHR13789">
    <property type="entry name" value="MONOOXYGENASE"/>
    <property type="match status" value="1"/>
</dbReference>
<sequence length="447" mass="48541">MVLDVAIIGGGVAGLTAAIALRRHPGVRVQVYEQQSPAFREIGALIGLSPNGLRTLEKLGVKGALTDETGWRSPNGVPMCFRHHRTNEVLSQDLNHHVPDRRHHFARMHRASLQKALLNELPADILHVGKRCAGVGVDENGATVTFEDGTSVRADLVIGADGIKSKVRAAFKPIHELSWSGDAIFRTTFPYALVADLPVAQDSTHYQSPKAWFFGTRIGSDGFGVTCSYHVDTHDPTAKFKDVVWNAPADVEDIRPIFRNFYAPIPEIIDRIPPGTLRRYANVAGAALDRWTFENRVILIGDAAHTHGGAFAAGASLAIDDAYTLYLALQAVFPEAGTADGSQTASVADIARSLDLFESTRRPHAAKVLEKVHADRAATALRDEKDHARATAGTSRTEEEIDAEFVARFKGRGDPVWLNEHDAEAAFRETLRKKAAEWAGAVSNGSS</sequence>
<evidence type="ECO:0000313" key="7">
    <source>
        <dbReference type="EMBL" id="CAK7211025.1"/>
    </source>
</evidence>
<dbReference type="EMBL" id="CAWUHD010000006">
    <property type="protein sequence ID" value="CAK7211025.1"/>
    <property type="molecule type" value="Genomic_DNA"/>
</dbReference>
<evidence type="ECO:0000313" key="8">
    <source>
        <dbReference type="Proteomes" id="UP001642482"/>
    </source>
</evidence>
<comment type="caution">
    <text evidence="7">The sequence shown here is derived from an EMBL/GenBank/DDBJ whole genome shotgun (WGS) entry which is preliminary data.</text>
</comment>
<dbReference type="InterPro" id="IPR036188">
    <property type="entry name" value="FAD/NAD-bd_sf"/>
</dbReference>
<evidence type="ECO:0000256" key="1">
    <source>
        <dbReference type="ARBA" id="ARBA00007992"/>
    </source>
</evidence>
<dbReference type="PRINTS" id="PR00420">
    <property type="entry name" value="RNGMNOXGNASE"/>
</dbReference>
<gene>
    <name evidence="7" type="ORF">SEUCBS140593_001028</name>
</gene>
<comment type="similarity">
    <text evidence="1">Belongs to the paxM FAD-dependent monooxygenase family.</text>
</comment>
<evidence type="ECO:0000256" key="2">
    <source>
        <dbReference type="ARBA" id="ARBA00022630"/>
    </source>
</evidence>
<keyword evidence="3" id="KW-0274">FAD</keyword>
<keyword evidence="4" id="KW-0560">Oxidoreductase</keyword>
<reference evidence="7 8" key="1">
    <citation type="submission" date="2024-01" db="EMBL/GenBank/DDBJ databases">
        <authorList>
            <person name="Allen C."/>
            <person name="Tagirdzhanova G."/>
        </authorList>
    </citation>
    <scope>NUCLEOTIDE SEQUENCE [LARGE SCALE GENOMIC DNA]</scope>
</reference>
<proteinExistence type="inferred from homology"/>
<organism evidence="7 8">
    <name type="scientific">Sporothrix eucalyptigena</name>
    <dbReference type="NCBI Taxonomy" id="1812306"/>
    <lineage>
        <taxon>Eukaryota</taxon>
        <taxon>Fungi</taxon>
        <taxon>Dikarya</taxon>
        <taxon>Ascomycota</taxon>
        <taxon>Pezizomycotina</taxon>
        <taxon>Sordariomycetes</taxon>
        <taxon>Sordariomycetidae</taxon>
        <taxon>Ophiostomatales</taxon>
        <taxon>Ophiostomataceae</taxon>
        <taxon>Sporothrix</taxon>
    </lineage>
</organism>
<name>A0ABP0AUY0_9PEZI</name>
<keyword evidence="8" id="KW-1185">Reference proteome</keyword>
<protein>
    <recommendedName>
        <fullName evidence="6">FAD-binding domain-containing protein</fullName>
    </recommendedName>
</protein>
<dbReference type="PANTHER" id="PTHR13789:SF309">
    <property type="entry name" value="PUTATIVE (AFU_ORTHOLOGUE AFUA_6G14510)-RELATED"/>
    <property type="match status" value="1"/>
</dbReference>
<evidence type="ECO:0000256" key="3">
    <source>
        <dbReference type="ARBA" id="ARBA00022827"/>
    </source>
</evidence>
<dbReference type="InterPro" id="IPR002938">
    <property type="entry name" value="FAD-bd"/>
</dbReference>
<evidence type="ECO:0000259" key="6">
    <source>
        <dbReference type="Pfam" id="PF01494"/>
    </source>
</evidence>
<feature type="domain" description="FAD-binding" evidence="6">
    <location>
        <begin position="4"/>
        <end position="340"/>
    </location>
</feature>